<feature type="domain" description="HphA N-terminal heme-binding" evidence="2">
    <location>
        <begin position="19"/>
        <end position="112"/>
    </location>
</feature>
<name>A0ABW8L361_9GAMM</name>
<protein>
    <submittedName>
        <fullName evidence="4">Slam-dependent surface lipoprotein</fullName>
    </submittedName>
</protein>
<keyword evidence="5" id="KW-1185">Reference proteome</keyword>
<dbReference type="InterPro" id="IPR011250">
    <property type="entry name" value="OMP/PagP_B-barrel"/>
</dbReference>
<dbReference type="RefSeq" id="WP_149983091.1">
    <property type="nucleotide sequence ID" value="NZ_CABVLM010000017.1"/>
</dbReference>
<reference evidence="4 5" key="1">
    <citation type="submission" date="2024-11" db="EMBL/GenBank/DDBJ databases">
        <title>The Natural Products Discovery Center: Release of the First 8490 Sequenced Strains for Exploring Actinobacteria Biosynthetic Diversity.</title>
        <authorList>
            <person name="Kalkreuter E."/>
            <person name="Kautsar S.A."/>
            <person name="Yang D."/>
            <person name="Bader C.D."/>
            <person name="Teijaro C.N."/>
            <person name="Fluegel L."/>
            <person name="Davis C.M."/>
            <person name="Simpson J.R."/>
            <person name="Lauterbach L."/>
            <person name="Steele A.D."/>
            <person name="Gui C."/>
            <person name="Meng S."/>
            <person name="Li G."/>
            <person name="Viehrig K."/>
            <person name="Ye F."/>
            <person name="Su P."/>
            <person name="Kiefer A.F."/>
            <person name="Nichols A."/>
            <person name="Cepeda A.J."/>
            <person name="Yan W."/>
            <person name="Fan B."/>
            <person name="Jiang Y."/>
            <person name="Adhikari A."/>
            <person name="Zheng C.-J."/>
            <person name="Schuster L."/>
            <person name="Cowan T.M."/>
            <person name="Smanski M.J."/>
            <person name="Chevrette M.G."/>
            <person name="De Carvalho L.P.S."/>
            <person name="Shen B."/>
        </authorList>
    </citation>
    <scope>NUCLEOTIDE SEQUENCE [LARGE SCALE GENOMIC DNA]</scope>
    <source>
        <strain evidence="4 5">NPDC078403</strain>
    </source>
</reference>
<proteinExistence type="predicted"/>
<comment type="caution">
    <text evidence="4">The sequence shown here is derived from an EMBL/GenBank/DDBJ whole genome shotgun (WGS) entry which is preliminary data.</text>
</comment>
<feature type="signal peptide" evidence="1">
    <location>
        <begin position="1"/>
        <end position="21"/>
    </location>
</feature>
<dbReference type="Proteomes" id="UP001620262">
    <property type="component" value="Unassembled WGS sequence"/>
</dbReference>
<dbReference type="InterPro" id="IPR054536">
    <property type="entry name" value="HphA_C"/>
</dbReference>
<organism evidence="4 5">
    <name type="scientific">Pseudoalteromonas rhizosphaerae</name>
    <dbReference type="NCBI Taxonomy" id="2518973"/>
    <lineage>
        <taxon>Bacteria</taxon>
        <taxon>Pseudomonadati</taxon>
        <taxon>Pseudomonadota</taxon>
        <taxon>Gammaproteobacteria</taxon>
        <taxon>Alteromonadales</taxon>
        <taxon>Pseudoalteromonadaceae</taxon>
        <taxon>Pseudoalteromonas</taxon>
    </lineage>
</organism>
<dbReference type="Pfam" id="PF22828">
    <property type="entry name" value="HphA_N"/>
    <property type="match status" value="1"/>
</dbReference>
<dbReference type="Pfam" id="PF22829">
    <property type="entry name" value="HphA_C"/>
    <property type="match status" value="1"/>
</dbReference>
<dbReference type="Gene3D" id="2.40.160.90">
    <property type="match status" value="1"/>
</dbReference>
<evidence type="ECO:0000256" key="1">
    <source>
        <dbReference type="SAM" id="SignalP"/>
    </source>
</evidence>
<keyword evidence="1" id="KW-0732">Signal</keyword>
<dbReference type="EMBL" id="JBJDOT010000048">
    <property type="protein sequence ID" value="MFK3866476.1"/>
    <property type="molecule type" value="Genomic_DNA"/>
</dbReference>
<dbReference type="NCBIfam" id="NF041636">
    <property type="entry name" value="slam_lipo"/>
    <property type="match status" value="1"/>
</dbReference>
<evidence type="ECO:0000259" key="2">
    <source>
        <dbReference type="Pfam" id="PF22828"/>
    </source>
</evidence>
<gene>
    <name evidence="4" type="ORF">ACI2JU_21770</name>
</gene>
<feature type="chain" id="PRO_5045381099" evidence="1">
    <location>
        <begin position="22"/>
        <end position="236"/>
    </location>
</feature>
<feature type="domain" description="HphA C-terminal" evidence="3">
    <location>
        <begin position="129"/>
        <end position="235"/>
    </location>
</feature>
<dbReference type="InterPro" id="IPR054843">
    <property type="entry name" value="Slam_hemophilin_C"/>
</dbReference>
<dbReference type="SUPFAM" id="SSF56925">
    <property type="entry name" value="OMPA-like"/>
    <property type="match status" value="1"/>
</dbReference>
<sequence length="236" mass="24133">MNKLFATLAVLTTTFSFAAHANYVGTQNDNTNIEVGESTVNGGPHVAGRAGIGIAAMGSTQQKVDFQALSAYAQPTNGIHSLSMGHGGTGTFNFAKVGTSDVWFGEWSQDFNGNGNDRAVYYVGNNTNTTVPVSGIASYAVKGVNKFSGNNQLTGDFTADFGAQKLTGSLANSSLSLTVNANITSSTAAFNGTSLANGTSRGVATGHFFGADAASLAGIATFADRQLDTAFGGTKK</sequence>
<evidence type="ECO:0000313" key="5">
    <source>
        <dbReference type="Proteomes" id="UP001620262"/>
    </source>
</evidence>
<keyword evidence="4" id="KW-0449">Lipoprotein</keyword>
<dbReference type="InterPro" id="IPR054535">
    <property type="entry name" value="HphA_N"/>
</dbReference>
<evidence type="ECO:0000313" key="4">
    <source>
        <dbReference type="EMBL" id="MFK3866476.1"/>
    </source>
</evidence>
<accession>A0ABW8L361</accession>
<evidence type="ECO:0000259" key="3">
    <source>
        <dbReference type="Pfam" id="PF22829"/>
    </source>
</evidence>